<evidence type="ECO:0000313" key="1">
    <source>
        <dbReference type="EMBL" id="GBP40415.1"/>
    </source>
</evidence>
<dbReference type="AlphaFoldDB" id="A0A4C1VRH6"/>
<organism evidence="1 2">
    <name type="scientific">Eumeta variegata</name>
    <name type="common">Bagworm moth</name>
    <name type="synonym">Eumeta japonica</name>
    <dbReference type="NCBI Taxonomy" id="151549"/>
    <lineage>
        <taxon>Eukaryota</taxon>
        <taxon>Metazoa</taxon>
        <taxon>Ecdysozoa</taxon>
        <taxon>Arthropoda</taxon>
        <taxon>Hexapoda</taxon>
        <taxon>Insecta</taxon>
        <taxon>Pterygota</taxon>
        <taxon>Neoptera</taxon>
        <taxon>Endopterygota</taxon>
        <taxon>Lepidoptera</taxon>
        <taxon>Glossata</taxon>
        <taxon>Ditrysia</taxon>
        <taxon>Tineoidea</taxon>
        <taxon>Psychidae</taxon>
        <taxon>Oiketicinae</taxon>
        <taxon>Eumeta</taxon>
    </lineage>
</organism>
<comment type="caution">
    <text evidence="1">The sequence shown here is derived from an EMBL/GenBank/DDBJ whole genome shotgun (WGS) entry which is preliminary data.</text>
</comment>
<sequence>MSILATYQPKVTMTIGSPRTWSFAANSRREVQSGNSLKDRLLMRIAPAACSARAGGRGPSSALRADVFVAIFVVVVAVAMDDLRKIAGPTCTRSANDRSEWKSLEEAFVGKQVAPH</sequence>
<dbReference type="EMBL" id="BGZK01000381">
    <property type="protein sequence ID" value="GBP40415.1"/>
    <property type="molecule type" value="Genomic_DNA"/>
</dbReference>
<keyword evidence="2" id="KW-1185">Reference proteome</keyword>
<protein>
    <submittedName>
        <fullName evidence="1">Uncharacterized protein</fullName>
    </submittedName>
</protein>
<name>A0A4C1VRH6_EUMVA</name>
<dbReference type="Proteomes" id="UP000299102">
    <property type="component" value="Unassembled WGS sequence"/>
</dbReference>
<gene>
    <name evidence="1" type="ORF">EVAR_25267_1</name>
</gene>
<reference evidence="1 2" key="1">
    <citation type="journal article" date="2019" name="Commun. Biol.">
        <title>The bagworm genome reveals a unique fibroin gene that provides high tensile strength.</title>
        <authorList>
            <person name="Kono N."/>
            <person name="Nakamura H."/>
            <person name="Ohtoshi R."/>
            <person name="Tomita M."/>
            <person name="Numata K."/>
            <person name="Arakawa K."/>
        </authorList>
    </citation>
    <scope>NUCLEOTIDE SEQUENCE [LARGE SCALE GENOMIC DNA]</scope>
</reference>
<proteinExistence type="predicted"/>
<accession>A0A4C1VRH6</accession>
<evidence type="ECO:0000313" key="2">
    <source>
        <dbReference type="Proteomes" id="UP000299102"/>
    </source>
</evidence>